<evidence type="ECO:0000313" key="1">
    <source>
        <dbReference type="EMBL" id="MCR8872927.1"/>
    </source>
</evidence>
<dbReference type="Proteomes" id="UP001204579">
    <property type="component" value="Unassembled WGS sequence"/>
</dbReference>
<dbReference type="PROSITE" id="PS51257">
    <property type="entry name" value="PROKAR_LIPOPROTEIN"/>
    <property type="match status" value="1"/>
</dbReference>
<sequence>MVEVEGRDTGAVRQQVHLPSVLAVACRYQSRQRALDAVGFIVPPFQEELLPPLYPFGKGLVCPDLLDPLFQCYQAVCPFAVHIGEQRHLLIFHKKWI</sequence>
<name>A0AAW5N123_9BACT</name>
<evidence type="ECO:0000313" key="2">
    <source>
        <dbReference type="Proteomes" id="UP001204579"/>
    </source>
</evidence>
<protein>
    <submittedName>
        <fullName evidence="1">Uncharacterized protein</fullName>
    </submittedName>
</protein>
<dbReference type="AlphaFoldDB" id="A0AAW5N123"/>
<accession>A0AAW5N123</accession>
<reference evidence="1 2" key="1">
    <citation type="submission" date="2022-08" db="EMBL/GenBank/DDBJ databases">
        <authorList>
            <person name="Zeman M."/>
            <person name="Kubasova T."/>
        </authorList>
    </citation>
    <scope>NUCLEOTIDE SEQUENCE [LARGE SCALE GENOMIC DNA]</scope>
    <source>
        <strain evidence="1 2">ET62</strain>
    </source>
</reference>
<organism evidence="1 2">
    <name type="scientific">Phocaeicola barnesiae</name>
    <dbReference type="NCBI Taxonomy" id="376804"/>
    <lineage>
        <taxon>Bacteria</taxon>
        <taxon>Pseudomonadati</taxon>
        <taxon>Bacteroidota</taxon>
        <taxon>Bacteroidia</taxon>
        <taxon>Bacteroidales</taxon>
        <taxon>Bacteroidaceae</taxon>
        <taxon>Phocaeicola</taxon>
    </lineage>
</organism>
<comment type="caution">
    <text evidence="1">The sequence shown here is derived from an EMBL/GenBank/DDBJ whole genome shotgun (WGS) entry which is preliminary data.</text>
</comment>
<proteinExistence type="predicted"/>
<gene>
    <name evidence="1" type="ORF">NW209_02635</name>
</gene>
<dbReference type="EMBL" id="JANRHJ010000002">
    <property type="protein sequence ID" value="MCR8872927.1"/>
    <property type="molecule type" value="Genomic_DNA"/>
</dbReference>
<keyword evidence="2" id="KW-1185">Reference proteome</keyword>
<dbReference type="RefSeq" id="WP_258335393.1">
    <property type="nucleotide sequence ID" value="NZ_JANRHJ010000002.1"/>
</dbReference>